<gene>
    <name evidence="7" type="ORF">GMA10_04445</name>
</gene>
<keyword evidence="4 6" id="KW-1133">Transmembrane helix</keyword>
<keyword evidence="3 6" id="KW-0812">Transmembrane</keyword>
<feature type="transmembrane region" description="Helical" evidence="6">
    <location>
        <begin position="139"/>
        <end position="158"/>
    </location>
</feature>
<protein>
    <submittedName>
        <fullName evidence="7">Inorganic phosphate transporter</fullName>
    </submittedName>
</protein>
<evidence type="ECO:0000256" key="3">
    <source>
        <dbReference type="ARBA" id="ARBA00022692"/>
    </source>
</evidence>
<sequence length="336" mass="35823">MEYFLFVLCGLFLLGYTAIGCFHDASNAVAVPVSARALTPRVALIVCAAFNVVGLVVGSVTLSLTSDQWLTIPHDDVGLAVLTAALLTVILWEIFTWWRRSPSSSTNALIGGVFGGLWATNQVGLGNHLHLGLTMVGDVILPLVLAPLVAFGVAWAVVIPLVRLLQHTSPRQIHRRSRYVLSLSTSLISLGHGIYFGHRSLVIGTLMWLSIGRDISTPQTTLLCALLALMMAVGTLLGSWRIGHTFTDRLVALDPFRGAVAQAVTSVLIFGTGAVARDPFSSSHLAASAVLGAGSNQRFHAVRANTAFRLVVTWVVTIPVTVVVSAIFFLALSPLL</sequence>
<organism evidence="7 8">
    <name type="scientific">Rothia koreensis</name>
    <dbReference type="NCBI Taxonomy" id="592378"/>
    <lineage>
        <taxon>Bacteria</taxon>
        <taxon>Bacillati</taxon>
        <taxon>Actinomycetota</taxon>
        <taxon>Actinomycetes</taxon>
        <taxon>Micrococcales</taxon>
        <taxon>Micrococcaceae</taxon>
        <taxon>Rothia</taxon>
    </lineage>
</organism>
<keyword evidence="5 6" id="KW-0472">Membrane</keyword>
<feature type="transmembrane region" description="Helical" evidence="6">
    <location>
        <begin position="218"/>
        <end position="240"/>
    </location>
</feature>
<dbReference type="PANTHER" id="PTHR11101:SF80">
    <property type="entry name" value="PHOSPHATE TRANSPORTER"/>
    <property type="match status" value="1"/>
</dbReference>
<dbReference type="OrthoDB" id="9779554at2"/>
<proteinExistence type="predicted"/>
<evidence type="ECO:0000313" key="8">
    <source>
        <dbReference type="Proteomes" id="UP000462152"/>
    </source>
</evidence>
<dbReference type="InterPro" id="IPR001204">
    <property type="entry name" value="Phos_transporter"/>
</dbReference>
<evidence type="ECO:0000256" key="6">
    <source>
        <dbReference type="SAM" id="Phobius"/>
    </source>
</evidence>
<comment type="caution">
    <text evidence="7">The sequence shown here is derived from an EMBL/GenBank/DDBJ whole genome shotgun (WGS) entry which is preliminary data.</text>
</comment>
<evidence type="ECO:0000256" key="2">
    <source>
        <dbReference type="ARBA" id="ARBA00022448"/>
    </source>
</evidence>
<name>A0A7K1LH52_9MICC</name>
<dbReference type="Pfam" id="PF01384">
    <property type="entry name" value="PHO4"/>
    <property type="match status" value="2"/>
</dbReference>
<dbReference type="AlphaFoldDB" id="A0A7K1LH52"/>
<dbReference type="GO" id="GO:0035435">
    <property type="term" value="P:phosphate ion transmembrane transport"/>
    <property type="evidence" value="ECO:0007669"/>
    <property type="project" value="TreeGrafter"/>
</dbReference>
<evidence type="ECO:0000256" key="4">
    <source>
        <dbReference type="ARBA" id="ARBA00022989"/>
    </source>
</evidence>
<feature type="transmembrane region" description="Helical" evidence="6">
    <location>
        <begin position="307"/>
        <end position="332"/>
    </location>
</feature>
<evidence type="ECO:0000256" key="5">
    <source>
        <dbReference type="ARBA" id="ARBA00023136"/>
    </source>
</evidence>
<keyword evidence="2" id="KW-0813">Transport</keyword>
<accession>A0A7K1LH52</accession>
<dbReference type="GO" id="GO:0016020">
    <property type="term" value="C:membrane"/>
    <property type="evidence" value="ECO:0007669"/>
    <property type="project" value="UniProtKB-SubCell"/>
</dbReference>
<dbReference type="EMBL" id="WOGT01000002">
    <property type="protein sequence ID" value="MUN54468.1"/>
    <property type="molecule type" value="Genomic_DNA"/>
</dbReference>
<dbReference type="GO" id="GO:0005315">
    <property type="term" value="F:phosphate transmembrane transporter activity"/>
    <property type="evidence" value="ECO:0007669"/>
    <property type="project" value="InterPro"/>
</dbReference>
<evidence type="ECO:0000313" key="7">
    <source>
        <dbReference type="EMBL" id="MUN54468.1"/>
    </source>
</evidence>
<feature type="transmembrane region" description="Helical" evidence="6">
    <location>
        <begin position="179"/>
        <end position="198"/>
    </location>
</feature>
<dbReference type="PANTHER" id="PTHR11101">
    <property type="entry name" value="PHOSPHATE TRANSPORTER"/>
    <property type="match status" value="1"/>
</dbReference>
<dbReference type="RefSeq" id="WP_129315642.1">
    <property type="nucleotide sequence ID" value="NZ_CP197643.1"/>
</dbReference>
<feature type="transmembrane region" description="Helical" evidence="6">
    <location>
        <begin position="42"/>
        <end position="65"/>
    </location>
</feature>
<keyword evidence="8" id="KW-1185">Reference proteome</keyword>
<dbReference type="Proteomes" id="UP000462152">
    <property type="component" value="Unassembled WGS sequence"/>
</dbReference>
<feature type="transmembrane region" description="Helical" evidence="6">
    <location>
        <begin position="77"/>
        <end position="98"/>
    </location>
</feature>
<comment type="subcellular location">
    <subcellularLocation>
        <location evidence="1">Membrane</location>
        <topology evidence="1">Multi-pass membrane protein</topology>
    </subcellularLocation>
</comment>
<evidence type="ECO:0000256" key="1">
    <source>
        <dbReference type="ARBA" id="ARBA00004141"/>
    </source>
</evidence>
<reference evidence="7 8" key="1">
    <citation type="submission" date="2019-12" db="EMBL/GenBank/DDBJ databases">
        <authorList>
            <person name="Li J."/>
            <person name="Shi Y."/>
            <person name="Xu G."/>
            <person name="Xiao D."/>
            <person name="Ran X."/>
        </authorList>
    </citation>
    <scope>NUCLEOTIDE SEQUENCE [LARGE SCALE GENOMIC DNA]</scope>
    <source>
        <strain evidence="7 8">JCM 15915</strain>
    </source>
</reference>